<dbReference type="EMBL" id="JAWXYG010000013">
    <property type="protein sequence ID" value="KAK4254866.1"/>
    <property type="molecule type" value="Genomic_DNA"/>
</dbReference>
<protein>
    <submittedName>
        <fullName evidence="2">Uncharacterized protein</fullName>
    </submittedName>
</protein>
<dbReference type="Proteomes" id="UP001293593">
    <property type="component" value="Unassembled WGS sequence"/>
</dbReference>
<accession>A0AAE1IQT5</accession>
<name>A0AAE1IQT5_9FABA</name>
<sequence length="82" mass="9288">MMMSFSCSTPDMYLSLAISVLLVLYLFLLALDSSWSNRGVAWLPQDSSFPCSYTRHDDDASYSMILETNSKLRHPSVLDHAH</sequence>
<keyword evidence="1" id="KW-1133">Transmembrane helix</keyword>
<keyword evidence="3" id="KW-1185">Reference proteome</keyword>
<evidence type="ECO:0000313" key="3">
    <source>
        <dbReference type="Proteomes" id="UP001293593"/>
    </source>
</evidence>
<evidence type="ECO:0000313" key="2">
    <source>
        <dbReference type="EMBL" id="KAK4254866.1"/>
    </source>
</evidence>
<evidence type="ECO:0000256" key="1">
    <source>
        <dbReference type="SAM" id="Phobius"/>
    </source>
</evidence>
<dbReference type="AlphaFoldDB" id="A0AAE1IQT5"/>
<reference evidence="2" key="1">
    <citation type="submission" date="2023-10" db="EMBL/GenBank/DDBJ databases">
        <title>Chromosome-level genome of the transformable northern wattle, Acacia crassicarpa.</title>
        <authorList>
            <person name="Massaro I."/>
            <person name="Sinha N.R."/>
            <person name="Poethig S."/>
            <person name="Leichty A.R."/>
        </authorList>
    </citation>
    <scope>NUCLEOTIDE SEQUENCE</scope>
    <source>
        <strain evidence="2">Acra3RX</strain>
        <tissue evidence="2">Leaf</tissue>
    </source>
</reference>
<organism evidence="2 3">
    <name type="scientific">Acacia crassicarpa</name>
    <name type="common">northern wattle</name>
    <dbReference type="NCBI Taxonomy" id="499986"/>
    <lineage>
        <taxon>Eukaryota</taxon>
        <taxon>Viridiplantae</taxon>
        <taxon>Streptophyta</taxon>
        <taxon>Embryophyta</taxon>
        <taxon>Tracheophyta</taxon>
        <taxon>Spermatophyta</taxon>
        <taxon>Magnoliopsida</taxon>
        <taxon>eudicotyledons</taxon>
        <taxon>Gunneridae</taxon>
        <taxon>Pentapetalae</taxon>
        <taxon>rosids</taxon>
        <taxon>fabids</taxon>
        <taxon>Fabales</taxon>
        <taxon>Fabaceae</taxon>
        <taxon>Caesalpinioideae</taxon>
        <taxon>mimosoid clade</taxon>
        <taxon>Acacieae</taxon>
        <taxon>Acacia</taxon>
    </lineage>
</organism>
<keyword evidence="1" id="KW-0812">Transmembrane</keyword>
<gene>
    <name evidence="2" type="ORF">QN277_007945</name>
</gene>
<feature type="transmembrane region" description="Helical" evidence="1">
    <location>
        <begin position="12"/>
        <end position="31"/>
    </location>
</feature>
<proteinExistence type="predicted"/>
<keyword evidence="1" id="KW-0472">Membrane</keyword>
<comment type="caution">
    <text evidence="2">The sequence shown here is derived from an EMBL/GenBank/DDBJ whole genome shotgun (WGS) entry which is preliminary data.</text>
</comment>